<comment type="caution">
    <text evidence="1">The sequence shown here is derived from an EMBL/GenBank/DDBJ whole genome shotgun (WGS) entry which is preliminary data.</text>
</comment>
<proteinExistence type="predicted"/>
<dbReference type="AlphaFoldDB" id="A0A0F8WG61"/>
<dbReference type="EMBL" id="LAZR01069713">
    <property type="protein sequence ID" value="KKK47175.1"/>
    <property type="molecule type" value="Genomic_DNA"/>
</dbReference>
<organism evidence="1">
    <name type="scientific">marine sediment metagenome</name>
    <dbReference type="NCBI Taxonomy" id="412755"/>
    <lineage>
        <taxon>unclassified sequences</taxon>
        <taxon>metagenomes</taxon>
        <taxon>ecological metagenomes</taxon>
    </lineage>
</organism>
<feature type="non-terminal residue" evidence="1">
    <location>
        <position position="48"/>
    </location>
</feature>
<protein>
    <submittedName>
        <fullName evidence="1">Uncharacterized protein</fullName>
    </submittedName>
</protein>
<sequence>MNDITVETGDMSETVVPDGFFLQYEPIQRPSIWRRLWFVVSCIPRYLI</sequence>
<reference evidence="1" key="1">
    <citation type="journal article" date="2015" name="Nature">
        <title>Complex archaea that bridge the gap between prokaryotes and eukaryotes.</title>
        <authorList>
            <person name="Spang A."/>
            <person name="Saw J.H."/>
            <person name="Jorgensen S.L."/>
            <person name="Zaremba-Niedzwiedzka K."/>
            <person name="Martijn J."/>
            <person name="Lind A.E."/>
            <person name="van Eijk R."/>
            <person name="Schleper C."/>
            <person name="Guy L."/>
            <person name="Ettema T.J."/>
        </authorList>
    </citation>
    <scope>NUCLEOTIDE SEQUENCE</scope>
</reference>
<accession>A0A0F8WG61</accession>
<name>A0A0F8WG61_9ZZZZ</name>
<gene>
    <name evidence="1" type="ORF">LCGC14_3157880</name>
</gene>
<evidence type="ECO:0000313" key="1">
    <source>
        <dbReference type="EMBL" id="KKK47175.1"/>
    </source>
</evidence>